<evidence type="ECO:0000313" key="3">
    <source>
        <dbReference type="RefSeq" id="XP_012868521.1"/>
    </source>
</evidence>
<evidence type="ECO:0000313" key="2">
    <source>
        <dbReference type="Proteomes" id="UP000081671"/>
    </source>
</evidence>
<dbReference type="AlphaFoldDB" id="A0A1S3EVT1"/>
<evidence type="ECO:0000256" key="1">
    <source>
        <dbReference type="SAM" id="MobiDB-lite"/>
    </source>
</evidence>
<protein>
    <submittedName>
        <fullName evidence="3">Amelogenin-like</fullName>
    </submittedName>
</protein>
<gene>
    <name evidence="3" type="primary">LOC105983221</name>
</gene>
<organism evidence="2 3">
    <name type="scientific">Dipodomys ordii</name>
    <name type="common">Ord's kangaroo rat</name>
    <dbReference type="NCBI Taxonomy" id="10020"/>
    <lineage>
        <taxon>Eukaryota</taxon>
        <taxon>Metazoa</taxon>
        <taxon>Chordata</taxon>
        <taxon>Craniata</taxon>
        <taxon>Vertebrata</taxon>
        <taxon>Euteleostomi</taxon>
        <taxon>Mammalia</taxon>
        <taxon>Eutheria</taxon>
        <taxon>Euarchontoglires</taxon>
        <taxon>Glires</taxon>
        <taxon>Rodentia</taxon>
        <taxon>Castorimorpha</taxon>
        <taxon>Heteromyidae</taxon>
        <taxon>Dipodomyinae</taxon>
        <taxon>Dipodomys</taxon>
    </lineage>
</organism>
<feature type="region of interest" description="Disordered" evidence="1">
    <location>
        <begin position="110"/>
        <end position="136"/>
    </location>
</feature>
<dbReference type="GeneID" id="105983221"/>
<dbReference type="Proteomes" id="UP000081671">
    <property type="component" value="Unplaced"/>
</dbReference>
<name>A0A1S3EVT1_DIPOR</name>
<dbReference type="RefSeq" id="XP_012868521.1">
    <property type="nucleotide sequence ID" value="XM_013013067.1"/>
</dbReference>
<reference evidence="3" key="1">
    <citation type="submission" date="2025-08" db="UniProtKB">
        <authorList>
            <consortium name="RefSeq"/>
        </authorList>
    </citation>
    <scope>IDENTIFICATION</scope>
    <source>
        <tissue evidence="3">Kidney</tissue>
    </source>
</reference>
<feature type="region of interest" description="Disordered" evidence="1">
    <location>
        <begin position="43"/>
        <end position="75"/>
    </location>
</feature>
<keyword evidence="2" id="KW-1185">Reference proteome</keyword>
<accession>A0A1S3EVT1</accession>
<proteinExistence type="predicted"/>
<dbReference type="KEGG" id="dord:105983221"/>
<sequence length="150" mass="16038">MWDVWLGRPQPVAALLTCHLEFCHQDLISLTTQPTQHCLSFPQVPGAHGTSPAGVSTSSHPASDGRPSRGLTPETPLHHVLAPVALTHPFLPWLTPLQLPSSCKKQMTSAAATATGLKSSDGHDPAPQKITNRHKPLPCRPLVAFVEATT</sequence>
<dbReference type="InParanoid" id="A0A1S3EVT1"/>